<evidence type="ECO:0008006" key="3">
    <source>
        <dbReference type="Google" id="ProtNLM"/>
    </source>
</evidence>
<proteinExistence type="predicted"/>
<sequence>MLSHEEINWFYDDVYELIQQRTELWPNKHKKEHEFVHAVTLGVLKALHFCKISSKARNPAWLLQAMQSRISSTQKRLYTDIKVNRRYFI</sequence>
<organism evidence="1 2">
    <name type="scientific">Vibrio bivalvicida</name>
    <dbReference type="NCBI Taxonomy" id="1276888"/>
    <lineage>
        <taxon>Bacteria</taxon>
        <taxon>Pseudomonadati</taxon>
        <taxon>Pseudomonadota</taxon>
        <taxon>Gammaproteobacteria</taxon>
        <taxon>Vibrionales</taxon>
        <taxon>Vibrionaceae</taxon>
        <taxon>Vibrio</taxon>
        <taxon>Vibrio oreintalis group</taxon>
    </lineage>
</organism>
<gene>
    <name evidence="1" type="ORF">ACED39_13640</name>
</gene>
<reference evidence="1 2" key="1">
    <citation type="submission" date="2024-06" db="EMBL/GenBank/DDBJ databases">
        <authorList>
            <person name="Steensen K."/>
            <person name="Seneca J."/>
            <person name="Bartlau N."/>
            <person name="Yu A.X."/>
            <person name="Polz M.F."/>
        </authorList>
    </citation>
    <scope>NUCLEOTIDE SEQUENCE [LARGE SCALE GENOMIC DNA]</scope>
    <source>
        <strain evidence="1 2">1F146</strain>
    </source>
</reference>
<comment type="caution">
    <text evidence="1">The sequence shown here is derived from an EMBL/GenBank/DDBJ whole genome shotgun (WGS) entry which is preliminary data.</text>
</comment>
<accession>A0ABV4MJU5</accession>
<evidence type="ECO:0000313" key="2">
    <source>
        <dbReference type="Proteomes" id="UP001569151"/>
    </source>
</evidence>
<name>A0ABV4MJU5_9VIBR</name>
<dbReference type="RefSeq" id="WP_371719253.1">
    <property type="nucleotide sequence ID" value="NZ_JBGOOF010000020.1"/>
</dbReference>
<protein>
    <recommendedName>
        <fullName evidence="3">Transposase</fullName>
    </recommendedName>
</protein>
<evidence type="ECO:0000313" key="1">
    <source>
        <dbReference type="EMBL" id="MEZ8209825.1"/>
    </source>
</evidence>
<dbReference type="Proteomes" id="UP001569151">
    <property type="component" value="Unassembled WGS sequence"/>
</dbReference>
<keyword evidence="2" id="KW-1185">Reference proteome</keyword>
<dbReference type="EMBL" id="JBGOOS010000019">
    <property type="protein sequence ID" value="MEZ8209825.1"/>
    <property type="molecule type" value="Genomic_DNA"/>
</dbReference>